<evidence type="ECO:0000259" key="7">
    <source>
        <dbReference type="PROSITE" id="PS50059"/>
    </source>
</evidence>
<keyword evidence="3 5" id="KW-0697">Rotamase</keyword>
<evidence type="ECO:0000256" key="3">
    <source>
        <dbReference type="ARBA" id="ARBA00023110"/>
    </source>
</evidence>
<evidence type="ECO:0000256" key="4">
    <source>
        <dbReference type="ARBA" id="ARBA00023235"/>
    </source>
</evidence>
<dbReference type="InterPro" id="IPR046357">
    <property type="entry name" value="PPIase_dom_sf"/>
</dbReference>
<evidence type="ECO:0000256" key="1">
    <source>
        <dbReference type="ARBA" id="ARBA00000971"/>
    </source>
</evidence>
<dbReference type="InterPro" id="IPR001179">
    <property type="entry name" value="PPIase_FKBP_dom"/>
</dbReference>
<accession>A0A5N0T7B0</accession>
<keyword evidence="4 5" id="KW-0413">Isomerase</keyword>
<evidence type="ECO:0000313" key="8">
    <source>
        <dbReference type="EMBL" id="KAA9129706.1"/>
    </source>
</evidence>
<dbReference type="GO" id="GO:0003755">
    <property type="term" value="F:peptidyl-prolyl cis-trans isomerase activity"/>
    <property type="evidence" value="ECO:0007669"/>
    <property type="project" value="UniProtKB-UniRule"/>
</dbReference>
<keyword evidence="9" id="KW-1185">Reference proteome</keyword>
<name>A0A5N0T7B0_9GAMM</name>
<sequence>MGRFTLNPEDRMTQPVHARNILTFASLALLLAGLFAVATATANEFADEPAVGAPPPSEQGFKRWHGYSQEVHTTESGLQYKVIKMGTGPKPESRKSKVTVLYRGFLEDGRQFDTTYEWGEPLVIQLRKTVEGWEEGIQLMPVDSKFVFLIPPELGYGKRGRGPIPGNAWMMFEIHLLDVKN</sequence>
<reference evidence="8 9" key="1">
    <citation type="submission" date="2019-09" db="EMBL/GenBank/DDBJ databases">
        <title>Wenzhouxiangella sp. Genome sequencing and assembly.</title>
        <authorList>
            <person name="Zhang R."/>
        </authorList>
    </citation>
    <scope>NUCLEOTIDE SEQUENCE [LARGE SCALE GENOMIC DNA]</scope>
    <source>
        <strain evidence="8 9">W260</strain>
    </source>
</reference>
<dbReference type="PANTHER" id="PTHR43811:SF19">
    <property type="entry name" value="39 KDA FK506-BINDING NUCLEAR PROTEIN"/>
    <property type="match status" value="1"/>
</dbReference>
<dbReference type="PROSITE" id="PS50059">
    <property type="entry name" value="FKBP_PPIASE"/>
    <property type="match status" value="1"/>
</dbReference>
<dbReference type="AlphaFoldDB" id="A0A5N0T7B0"/>
<feature type="domain" description="PPIase FKBP-type" evidence="7">
    <location>
        <begin position="95"/>
        <end position="180"/>
    </location>
</feature>
<dbReference type="Gene3D" id="3.10.50.40">
    <property type="match status" value="1"/>
</dbReference>
<proteinExistence type="inferred from homology"/>
<dbReference type="Pfam" id="PF00254">
    <property type="entry name" value="FKBP_C"/>
    <property type="match status" value="1"/>
</dbReference>
<comment type="catalytic activity">
    <reaction evidence="1 5 6">
        <text>[protein]-peptidylproline (omega=180) = [protein]-peptidylproline (omega=0)</text>
        <dbReference type="Rhea" id="RHEA:16237"/>
        <dbReference type="Rhea" id="RHEA-COMP:10747"/>
        <dbReference type="Rhea" id="RHEA-COMP:10748"/>
        <dbReference type="ChEBI" id="CHEBI:83833"/>
        <dbReference type="ChEBI" id="CHEBI:83834"/>
        <dbReference type="EC" id="5.2.1.8"/>
    </reaction>
</comment>
<dbReference type="EC" id="5.2.1.8" evidence="6"/>
<protein>
    <recommendedName>
        <fullName evidence="6">Peptidyl-prolyl cis-trans isomerase</fullName>
        <ecNumber evidence="6">5.2.1.8</ecNumber>
    </recommendedName>
</protein>
<evidence type="ECO:0000256" key="2">
    <source>
        <dbReference type="ARBA" id="ARBA00006577"/>
    </source>
</evidence>
<evidence type="ECO:0000256" key="5">
    <source>
        <dbReference type="PROSITE-ProRule" id="PRU00277"/>
    </source>
</evidence>
<dbReference type="Proteomes" id="UP000325372">
    <property type="component" value="Unassembled WGS sequence"/>
</dbReference>
<dbReference type="EMBL" id="VYXP01000013">
    <property type="protein sequence ID" value="KAA9129706.1"/>
    <property type="molecule type" value="Genomic_DNA"/>
</dbReference>
<dbReference type="PANTHER" id="PTHR43811">
    <property type="entry name" value="FKBP-TYPE PEPTIDYL-PROLYL CIS-TRANS ISOMERASE FKPA"/>
    <property type="match status" value="1"/>
</dbReference>
<comment type="caution">
    <text evidence="8">The sequence shown here is derived from an EMBL/GenBank/DDBJ whole genome shotgun (WGS) entry which is preliminary data.</text>
</comment>
<organism evidence="8 9">
    <name type="scientific">Marinihelvus fidelis</name>
    <dbReference type="NCBI Taxonomy" id="2613842"/>
    <lineage>
        <taxon>Bacteria</taxon>
        <taxon>Pseudomonadati</taxon>
        <taxon>Pseudomonadota</taxon>
        <taxon>Gammaproteobacteria</taxon>
        <taxon>Chromatiales</taxon>
        <taxon>Wenzhouxiangellaceae</taxon>
        <taxon>Marinihelvus</taxon>
    </lineage>
</organism>
<evidence type="ECO:0000256" key="6">
    <source>
        <dbReference type="RuleBase" id="RU003915"/>
    </source>
</evidence>
<evidence type="ECO:0000313" key="9">
    <source>
        <dbReference type="Proteomes" id="UP000325372"/>
    </source>
</evidence>
<comment type="similarity">
    <text evidence="2 6">Belongs to the FKBP-type PPIase family.</text>
</comment>
<gene>
    <name evidence="8" type="ORF">F3N42_15195</name>
</gene>
<dbReference type="SUPFAM" id="SSF54534">
    <property type="entry name" value="FKBP-like"/>
    <property type="match status" value="1"/>
</dbReference>